<dbReference type="EMBL" id="CM035428">
    <property type="protein sequence ID" value="KAH7301348.1"/>
    <property type="molecule type" value="Genomic_DNA"/>
</dbReference>
<name>A0A8T2S0U2_CERRI</name>
<protein>
    <submittedName>
        <fullName evidence="1">Uncharacterized protein</fullName>
    </submittedName>
</protein>
<accession>A0A8T2S0U2</accession>
<evidence type="ECO:0000313" key="1">
    <source>
        <dbReference type="EMBL" id="KAH7301348.1"/>
    </source>
</evidence>
<sequence>MKIKKPPIAMLIPGRMKAQPHPYISIAEQTKDPRIFPTEVYAFQMPITRPLFLFPNQRATTVTTDGQPVAWKKPAIICR</sequence>
<evidence type="ECO:0000313" key="2">
    <source>
        <dbReference type="Proteomes" id="UP000825935"/>
    </source>
</evidence>
<proteinExistence type="predicted"/>
<gene>
    <name evidence="1" type="ORF">KP509_23G021300</name>
</gene>
<comment type="caution">
    <text evidence="1">The sequence shown here is derived from an EMBL/GenBank/DDBJ whole genome shotgun (WGS) entry which is preliminary data.</text>
</comment>
<dbReference type="Proteomes" id="UP000825935">
    <property type="component" value="Chromosome 23"/>
</dbReference>
<organism evidence="1 2">
    <name type="scientific">Ceratopteris richardii</name>
    <name type="common">Triangle waterfern</name>
    <dbReference type="NCBI Taxonomy" id="49495"/>
    <lineage>
        <taxon>Eukaryota</taxon>
        <taxon>Viridiplantae</taxon>
        <taxon>Streptophyta</taxon>
        <taxon>Embryophyta</taxon>
        <taxon>Tracheophyta</taxon>
        <taxon>Polypodiopsida</taxon>
        <taxon>Polypodiidae</taxon>
        <taxon>Polypodiales</taxon>
        <taxon>Pteridineae</taxon>
        <taxon>Pteridaceae</taxon>
        <taxon>Parkerioideae</taxon>
        <taxon>Ceratopteris</taxon>
    </lineage>
</organism>
<keyword evidence="2" id="KW-1185">Reference proteome</keyword>
<dbReference type="AlphaFoldDB" id="A0A8T2S0U2"/>
<reference evidence="1 2" key="1">
    <citation type="submission" date="2021-08" db="EMBL/GenBank/DDBJ databases">
        <title>WGS assembly of Ceratopteris richardii.</title>
        <authorList>
            <person name="Marchant D.B."/>
            <person name="Chen G."/>
            <person name="Jenkins J."/>
            <person name="Shu S."/>
            <person name="Leebens-Mack J."/>
            <person name="Grimwood J."/>
            <person name="Schmutz J."/>
            <person name="Soltis P."/>
            <person name="Soltis D."/>
            <person name="Chen Z.-H."/>
        </authorList>
    </citation>
    <scope>NUCLEOTIDE SEQUENCE [LARGE SCALE GENOMIC DNA]</scope>
    <source>
        <strain evidence="1">Whitten #5841</strain>
        <tissue evidence="1">Leaf</tissue>
    </source>
</reference>